<dbReference type="PANTHER" id="PTHR24321">
    <property type="entry name" value="DEHYDROGENASES, SHORT CHAIN"/>
    <property type="match status" value="1"/>
</dbReference>
<dbReference type="EMBL" id="JAFLCK010000048">
    <property type="protein sequence ID" value="MBN8662683.1"/>
    <property type="molecule type" value="Genomic_DNA"/>
</dbReference>
<dbReference type="InterPro" id="IPR002347">
    <property type="entry name" value="SDR_fam"/>
</dbReference>
<evidence type="ECO:0000256" key="1">
    <source>
        <dbReference type="ARBA" id="ARBA00006484"/>
    </source>
</evidence>
<sequence>MAVALELARENIRVNAVSPAAVQTEMFDRFVGNNEEVKAGFANMHPMGRIGQPSEIASVVAFLFSGESSFMTGQSITVDGGYTAA</sequence>
<keyword evidence="2" id="KW-0560">Oxidoreductase</keyword>
<comment type="caution">
    <text evidence="3">The sequence shown here is derived from an EMBL/GenBank/DDBJ whole genome shotgun (WGS) entry which is preliminary data.</text>
</comment>
<dbReference type="GO" id="GO:0016491">
    <property type="term" value="F:oxidoreductase activity"/>
    <property type="evidence" value="ECO:0007669"/>
    <property type="project" value="UniProtKB-KW"/>
</dbReference>
<accession>A0A8J7TQ53</accession>
<gene>
    <name evidence="3" type="ORF">J0M35_20110</name>
</gene>
<dbReference type="Pfam" id="PF13561">
    <property type="entry name" value="adh_short_C2"/>
    <property type="match status" value="1"/>
</dbReference>
<dbReference type="Gene3D" id="3.40.50.720">
    <property type="entry name" value="NAD(P)-binding Rossmann-like Domain"/>
    <property type="match status" value="1"/>
</dbReference>
<evidence type="ECO:0000313" key="3">
    <source>
        <dbReference type="EMBL" id="MBN8662683.1"/>
    </source>
</evidence>
<evidence type="ECO:0000313" key="4">
    <source>
        <dbReference type="Proteomes" id="UP000664277"/>
    </source>
</evidence>
<dbReference type="AlphaFoldDB" id="A0A8J7TQ53"/>
<evidence type="ECO:0000256" key="2">
    <source>
        <dbReference type="ARBA" id="ARBA00023002"/>
    </source>
</evidence>
<protein>
    <submittedName>
        <fullName evidence="3">SDR family oxidoreductase</fullName>
    </submittedName>
</protein>
<dbReference type="Proteomes" id="UP000664277">
    <property type="component" value="Unassembled WGS sequence"/>
</dbReference>
<dbReference type="InterPro" id="IPR036291">
    <property type="entry name" value="NAD(P)-bd_dom_sf"/>
</dbReference>
<dbReference type="PANTHER" id="PTHR24321:SF11">
    <property type="entry name" value="BLR0893 PROTEIN"/>
    <property type="match status" value="1"/>
</dbReference>
<organism evidence="3 4">
    <name type="scientific">Candidatus Obscuribacter phosphatis</name>
    <dbReference type="NCBI Taxonomy" id="1906157"/>
    <lineage>
        <taxon>Bacteria</taxon>
        <taxon>Bacillati</taxon>
        <taxon>Candidatus Melainabacteria</taxon>
        <taxon>Candidatus Obscuribacterales</taxon>
        <taxon>Candidatus Obscuribacteraceae</taxon>
        <taxon>Candidatus Obscuribacter</taxon>
    </lineage>
</organism>
<dbReference type="SUPFAM" id="SSF51735">
    <property type="entry name" value="NAD(P)-binding Rossmann-fold domains"/>
    <property type="match status" value="1"/>
</dbReference>
<proteinExistence type="inferred from homology"/>
<dbReference type="PRINTS" id="PR00081">
    <property type="entry name" value="GDHRDH"/>
</dbReference>
<reference evidence="3" key="1">
    <citation type="submission" date="2021-02" db="EMBL/GenBank/DDBJ databases">
        <title>Genome-Resolved Metagenomics of a Microbial Community Performing Photosynthetic Biological Nutrient Removal.</title>
        <authorList>
            <person name="Mcdaniel E.A."/>
        </authorList>
    </citation>
    <scope>NUCLEOTIDE SEQUENCE</scope>
    <source>
        <strain evidence="3">UWPOB_OBS1</strain>
    </source>
</reference>
<name>A0A8J7TQ53_9BACT</name>
<comment type="similarity">
    <text evidence="1">Belongs to the short-chain dehydrogenases/reductases (SDR) family.</text>
</comment>